<keyword evidence="3" id="KW-1185">Reference proteome</keyword>
<proteinExistence type="predicted"/>
<dbReference type="InterPro" id="IPR011990">
    <property type="entry name" value="TPR-like_helical_dom_sf"/>
</dbReference>
<protein>
    <submittedName>
        <fullName evidence="2">Type IV pilus biogenesis/stability protein PilW</fullName>
    </submittedName>
</protein>
<organism evidence="2 3">
    <name type="scientific">Ramlibacter pinisoli</name>
    <dbReference type="NCBI Taxonomy" id="2682844"/>
    <lineage>
        <taxon>Bacteria</taxon>
        <taxon>Pseudomonadati</taxon>
        <taxon>Pseudomonadota</taxon>
        <taxon>Betaproteobacteria</taxon>
        <taxon>Burkholderiales</taxon>
        <taxon>Comamonadaceae</taxon>
        <taxon>Ramlibacter</taxon>
    </lineage>
</organism>
<evidence type="ECO:0000256" key="1">
    <source>
        <dbReference type="PROSITE-ProRule" id="PRU00339"/>
    </source>
</evidence>
<dbReference type="NCBIfam" id="TIGR02521">
    <property type="entry name" value="type_IV_pilW"/>
    <property type="match status" value="1"/>
</dbReference>
<dbReference type="InterPro" id="IPR019734">
    <property type="entry name" value="TPR_rpt"/>
</dbReference>
<feature type="repeat" description="TPR" evidence="1">
    <location>
        <begin position="89"/>
        <end position="122"/>
    </location>
</feature>
<gene>
    <name evidence="2" type="primary">pilW</name>
    <name evidence="2" type="ORF">GON04_01800</name>
</gene>
<dbReference type="AlphaFoldDB" id="A0A6N8IMT4"/>
<dbReference type="PANTHER" id="PTHR12558">
    <property type="entry name" value="CELL DIVISION CYCLE 16,23,27"/>
    <property type="match status" value="1"/>
</dbReference>
<dbReference type="SMART" id="SM00028">
    <property type="entry name" value="TPR"/>
    <property type="match status" value="4"/>
</dbReference>
<dbReference type="SUPFAM" id="SSF48452">
    <property type="entry name" value="TPR-like"/>
    <property type="match status" value="1"/>
</dbReference>
<dbReference type="EMBL" id="WSEL01000003">
    <property type="protein sequence ID" value="MVQ28167.1"/>
    <property type="molecule type" value="Genomic_DNA"/>
</dbReference>
<dbReference type="RefSeq" id="WP_157396303.1">
    <property type="nucleotide sequence ID" value="NZ_WSEL01000003.1"/>
</dbReference>
<accession>A0A6N8IMT4</accession>
<dbReference type="Gene3D" id="1.25.40.10">
    <property type="entry name" value="Tetratricopeptide repeat domain"/>
    <property type="match status" value="1"/>
</dbReference>
<dbReference type="Pfam" id="PF14559">
    <property type="entry name" value="TPR_19"/>
    <property type="match status" value="1"/>
</dbReference>
<dbReference type="Pfam" id="PF13424">
    <property type="entry name" value="TPR_12"/>
    <property type="match status" value="1"/>
</dbReference>
<dbReference type="PANTHER" id="PTHR12558:SF13">
    <property type="entry name" value="CELL DIVISION CYCLE PROTEIN 27 HOMOLOG"/>
    <property type="match status" value="1"/>
</dbReference>
<sequence length="273" mass="30361">MKRLGSIGVVLTALSWSGLLAGMLAVGGCAAPATEQAKTSDPITESDEPEHRRRARIRMELAVGYFEQGKTSIALDELKQVILADPTFPDAFNLRGLVYMRMNDMGQAEDSFRRAVALNPRDANTLHNLGWLQCQQRRYDDAQRSFEQALNSPIYGDRAKTLMAQGLCLARAGKPGDAERSLSKAYELDAGNPIIGYNLANLLYARGDLQRAQFYIRRLNNTELANAETLWLGVKVERKIGDQVALAQLGEQLRKRYPQSREVTLLDKGAFDD</sequence>
<evidence type="ECO:0000313" key="2">
    <source>
        <dbReference type="EMBL" id="MVQ28167.1"/>
    </source>
</evidence>
<evidence type="ECO:0000313" key="3">
    <source>
        <dbReference type="Proteomes" id="UP000469385"/>
    </source>
</evidence>
<dbReference type="Proteomes" id="UP000469385">
    <property type="component" value="Unassembled WGS sequence"/>
</dbReference>
<comment type="caution">
    <text evidence="2">The sequence shown here is derived from an EMBL/GenBank/DDBJ whole genome shotgun (WGS) entry which is preliminary data.</text>
</comment>
<dbReference type="InterPro" id="IPR013360">
    <property type="entry name" value="Pilus_4_PilW"/>
</dbReference>
<dbReference type="PROSITE" id="PS50005">
    <property type="entry name" value="TPR"/>
    <property type="match status" value="1"/>
</dbReference>
<name>A0A6N8IMT4_9BURK</name>
<dbReference type="PROSITE" id="PS51257">
    <property type="entry name" value="PROKAR_LIPOPROTEIN"/>
    <property type="match status" value="1"/>
</dbReference>
<keyword evidence="1" id="KW-0802">TPR repeat</keyword>
<reference evidence="2 3" key="1">
    <citation type="submission" date="2019-12" db="EMBL/GenBank/DDBJ databases">
        <authorList>
            <person name="Huq M.A."/>
        </authorList>
    </citation>
    <scope>NUCLEOTIDE SEQUENCE [LARGE SCALE GENOMIC DNA]</scope>
    <source>
        <strain evidence="2 3">MAH-25</strain>
    </source>
</reference>